<keyword evidence="3" id="KW-1003">Cell membrane</keyword>
<dbReference type="EMBL" id="MFGO01000020">
    <property type="protein sequence ID" value="OGF40810.1"/>
    <property type="molecule type" value="Genomic_DNA"/>
</dbReference>
<dbReference type="PANTHER" id="PTHR30221">
    <property type="entry name" value="SMALL-CONDUCTANCE MECHANOSENSITIVE CHANNEL"/>
    <property type="match status" value="1"/>
</dbReference>
<dbReference type="InterPro" id="IPR045275">
    <property type="entry name" value="MscS_archaea/bacteria_type"/>
</dbReference>
<organism evidence="11 12">
    <name type="scientific">Candidatus Falkowbacteria bacterium RIFOXYD2_FULL_34_120</name>
    <dbReference type="NCBI Taxonomy" id="1798007"/>
    <lineage>
        <taxon>Bacteria</taxon>
        <taxon>Candidatus Falkowiibacteriota</taxon>
    </lineage>
</organism>
<feature type="transmembrane region" description="Helical" evidence="7">
    <location>
        <begin position="6"/>
        <end position="30"/>
    </location>
</feature>
<comment type="caution">
    <text evidence="11">The sequence shown here is derived from an EMBL/GenBank/DDBJ whole genome shotgun (WGS) entry which is preliminary data.</text>
</comment>
<feature type="domain" description="Mechanosensitive ion channel transmembrane helices 2/3" evidence="10">
    <location>
        <begin position="128"/>
        <end position="169"/>
    </location>
</feature>
<dbReference type="GO" id="GO:0005886">
    <property type="term" value="C:plasma membrane"/>
    <property type="evidence" value="ECO:0007669"/>
    <property type="project" value="UniProtKB-SubCell"/>
</dbReference>
<evidence type="ECO:0000256" key="2">
    <source>
        <dbReference type="ARBA" id="ARBA00008017"/>
    </source>
</evidence>
<evidence type="ECO:0000259" key="10">
    <source>
        <dbReference type="Pfam" id="PF21088"/>
    </source>
</evidence>
<dbReference type="InterPro" id="IPR006685">
    <property type="entry name" value="MscS_channel_2nd"/>
</dbReference>
<dbReference type="PANTHER" id="PTHR30221:SF1">
    <property type="entry name" value="SMALL-CONDUCTANCE MECHANOSENSITIVE CHANNEL"/>
    <property type="match status" value="1"/>
</dbReference>
<feature type="transmembrane region" description="Helical" evidence="7">
    <location>
        <begin position="81"/>
        <end position="101"/>
    </location>
</feature>
<dbReference type="SUPFAM" id="SSF82861">
    <property type="entry name" value="Mechanosensitive channel protein MscS (YggB), transmembrane region"/>
    <property type="match status" value="1"/>
</dbReference>
<dbReference type="Gene3D" id="2.30.30.60">
    <property type="match status" value="1"/>
</dbReference>
<proteinExistence type="inferred from homology"/>
<dbReference type="Pfam" id="PF00924">
    <property type="entry name" value="MS_channel_2nd"/>
    <property type="match status" value="1"/>
</dbReference>
<gene>
    <name evidence="11" type="ORF">A2531_06875</name>
</gene>
<evidence type="ECO:0000313" key="12">
    <source>
        <dbReference type="Proteomes" id="UP000177579"/>
    </source>
</evidence>
<evidence type="ECO:0000256" key="7">
    <source>
        <dbReference type="SAM" id="Phobius"/>
    </source>
</evidence>
<comment type="similarity">
    <text evidence="2">Belongs to the MscS (TC 1.A.23) family.</text>
</comment>
<evidence type="ECO:0000313" key="11">
    <source>
        <dbReference type="EMBL" id="OGF40810.1"/>
    </source>
</evidence>
<evidence type="ECO:0008006" key="13">
    <source>
        <dbReference type="Google" id="ProtNLM"/>
    </source>
</evidence>
<keyword evidence="4 7" id="KW-0812">Transmembrane</keyword>
<dbReference type="InterPro" id="IPR011066">
    <property type="entry name" value="MscS_channel_C_sf"/>
</dbReference>
<name>A0A1F5TPI2_9BACT</name>
<accession>A0A1F5TPI2</accession>
<feature type="transmembrane region" description="Helical" evidence="7">
    <location>
        <begin position="51"/>
        <end position="69"/>
    </location>
</feature>
<protein>
    <recommendedName>
        <fullName evidence="13">Mechanosensitive ion channel protein MscS</fullName>
    </recommendedName>
</protein>
<evidence type="ECO:0000259" key="8">
    <source>
        <dbReference type="Pfam" id="PF00924"/>
    </source>
</evidence>
<sequence>MFENNLLNALAIILIFWLGSYIITIIIGFMGKATSKTENTLDDGIIHAIKLPIRYMAIVFGLFFAAKNFEFSWKLGSETYRLYDIFFAMIIILIAFSLSRIMKVIFEWYGGTKQGAKTNQTIFIFCRKISSVLIYLIAVIIILGQFNVQIGPLLAGLGVAGIAIALGLKTTLENLFSALFLVTDKSINIGDWIQLEDGTKAYIEDISWRSVRIRTISGNMVIVPNTVFVGQKISSYDYPVSSFYTSIQLGVAYNTDLEKCEYVALQAAEKVIKDEGITEQDNNPIVRYKSFGNSAIEFTVIIKIDKVQNEAKVQHALIKEIHKQFAENGIEIPFPQMVVHKG</sequence>
<dbReference type="Pfam" id="PF21088">
    <property type="entry name" value="MS_channel_1st"/>
    <property type="match status" value="1"/>
</dbReference>
<evidence type="ECO:0000256" key="3">
    <source>
        <dbReference type="ARBA" id="ARBA00022475"/>
    </source>
</evidence>
<reference evidence="11 12" key="1">
    <citation type="journal article" date="2016" name="Nat. Commun.">
        <title>Thousands of microbial genomes shed light on interconnected biogeochemical processes in an aquifer system.</title>
        <authorList>
            <person name="Anantharaman K."/>
            <person name="Brown C.T."/>
            <person name="Hug L.A."/>
            <person name="Sharon I."/>
            <person name="Castelle C.J."/>
            <person name="Probst A.J."/>
            <person name="Thomas B.C."/>
            <person name="Singh A."/>
            <person name="Wilkins M.J."/>
            <person name="Karaoz U."/>
            <person name="Brodie E.L."/>
            <person name="Williams K.H."/>
            <person name="Hubbard S.S."/>
            <person name="Banfield J.F."/>
        </authorList>
    </citation>
    <scope>NUCLEOTIDE SEQUENCE [LARGE SCALE GENOMIC DNA]</scope>
</reference>
<dbReference type="Proteomes" id="UP000177579">
    <property type="component" value="Unassembled WGS sequence"/>
</dbReference>
<dbReference type="InterPro" id="IPR011014">
    <property type="entry name" value="MscS_channel_TM-2"/>
</dbReference>
<feature type="transmembrane region" description="Helical" evidence="7">
    <location>
        <begin position="150"/>
        <end position="168"/>
    </location>
</feature>
<feature type="domain" description="Mechanosensitive ion channel MscS" evidence="8">
    <location>
        <begin position="171"/>
        <end position="233"/>
    </location>
</feature>
<evidence type="ECO:0000256" key="1">
    <source>
        <dbReference type="ARBA" id="ARBA00004651"/>
    </source>
</evidence>
<evidence type="ECO:0000259" key="9">
    <source>
        <dbReference type="Pfam" id="PF21082"/>
    </source>
</evidence>
<dbReference type="InterPro" id="IPR023408">
    <property type="entry name" value="MscS_beta-dom_sf"/>
</dbReference>
<evidence type="ECO:0000256" key="5">
    <source>
        <dbReference type="ARBA" id="ARBA00022989"/>
    </source>
</evidence>
<dbReference type="InterPro" id="IPR010920">
    <property type="entry name" value="LSM_dom_sf"/>
</dbReference>
<dbReference type="SUPFAM" id="SSF50182">
    <property type="entry name" value="Sm-like ribonucleoproteins"/>
    <property type="match status" value="1"/>
</dbReference>
<feature type="domain" description="Mechanosensitive ion channel MscS C-terminal" evidence="9">
    <location>
        <begin position="247"/>
        <end position="332"/>
    </location>
</feature>
<dbReference type="Pfam" id="PF21082">
    <property type="entry name" value="MS_channel_3rd"/>
    <property type="match status" value="1"/>
</dbReference>
<dbReference type="InterPro" id="IPR049142">
    <property type="entry name" value="MS_channel_1st"/>
</dbReference>
<evidence type="ECO:0000256" key="4">
    <source>
        <dbReference type="ARBA" id="ARBA00022692"/>
    </source>
</evidence>
<keyword evidence="6 7" id="KW-0472">Membrane</keyword>
<dbReference type="Gene3D" id="1.10.287.1260">
    <property type="match status" value="1"/>
</dbReference>
<dbReference type="SUPFAM" id="SSF82689">
    <property type="entry name" value="Mechanosensitive channel protein MscS (YggB), C-terminal domain"/>
    <property type="match status" value="1"/>
</dbReference>
<dbReference type="AlphaFoldDB" id="A0A1F5TPI2"/>
<dbReference type="InterPro" id="IPR049278">
    <property type="entry name" value="MS_channel_C"/>
</dbReference>
<feature type="transmembrane region" description="Helical" evidence="7">
    <location>
        <begin position="122"/>
        <end position="144"/>
    </location>
</feature>
<dbReference type="Gene3D" id="3.30.70.100">
    <property type="match status" value="1"/>
</dbReference>
<evidence type="ECO:0000256" key="6">
    <source>
        <dbReference type="ARBA" id="ARBA00023136"/>
    </source>
</evidence>
<comment type="subcellular location">
    <subcellularLocation>
        <location evidence="1">Cell membrane</location>
        <topology evidence="1">Multi-pass membrane protein</topology>
    </subcellularLocation>
</comment>
<dbReference type="GO" id="GO:0008381">
    <property type="term" value="F:mechanosensitive monoatomic ion channel activity"/>
    <property type="evidence" value="ECO:0007669"/>
    <property type="project" value="InterPro"/>
</dbReference>
<keyword evidence="5 7" id="KW-1133">Transmembrane helix</keyword>